<dbReference type="InterPro" id="IPR051781">
    <property type="entry name" value="Metallo-dep_Hydrolase"/>
</dbReference>
<keyword evidence="3" id="KW-1185">Reference proteome</keyword>
<dbReference type="AlphaFoldDB" id="A0A1X7J8C2"/>
<dbReference type="InterPro" id="IPR006680">
    <property type="entry name" value="Amidohydro-rel"/>
</dbReference>
<dbReference type="RefSeq" id="WP_085544277.1">
    <property type="nucleotide sequence ID" value="NZ_FXBB01000009.1"/>
</dbReference>
<name>A0A1X7J8C2_9BACT</name>
<dbReference type="Pfam" id="PF01979">
    <property type="entry name" value="Amidohydro_1"/>
    <property type="match status" value="1"/>
</dbReference>
<proteinExistence type="predicted"/>
<protein>
    <submittedName>
        <fullName evidence="2">Imidazolonepropionase</fullName>
    </submittedName>
</protein>
<organism evidence="2 3">
    <name type="scientific">Dethiosulfovibrio salsuginis</name>
    <dbReference type="NCBI Taxonomy" id="561720"/>
    <lineage>
        <taxon>Bacteria</taxon>
        <taxon>Thermotogati</taxon>
        <taxon>Synergistota</taxon>
        <taxon>Synergistia</taxon>
        <taxon>Synergistales</taxon>
        <taxon>Dethiosulfovibrionaceae</taxon>
        <taxon>Dethiosulfovibrio</taxon>
    </lineage>
</organism>
<feature type="domain" description="Amidohydrolase-related" evidence="1">
    <location>
        <begin position="51"/>
        <end position="381"/>
    </location>
</feature>
<gene>
    <name evidence="2" type="ORF">SAMN06275492_10956</name>
</gene>
<dbReference type="CDD" id="cd01309">
    <property type="entry name" value="Met_dep_hydrolase_C"/>
    <property type="match status" value="1"/>
</dbReference>
<dbReference type="SUPFAM" id="SSF51556">
    <property type="entry name" value="Metallo-dependent hydrolases"/>
    <property type="match status" value="1"/>
</dbReference>
<dbReference type="EMBL" id="FXBB01000009">
    <property type="protein sequence ID" value="SMG23642.1"/>
    <property type="molecule type" value="Genomic_DNA"/>
</dbReference>
<evidence type="ECO:0000313" key="3">
    <source>
        <dbReference type="Proteomes" id="UP000193355"/>
    </source>
</evidence>
<dbReference type="PANTHER" id="PTHR43135">
    <property type="entry name" value="ALPHA-D-RIBOSE 1-METHYLPHOSPHONATE 5-TRIPHOSPHATE DIPHOSPHATASE"/>
    <property type="match status" value="1"/>
</dbReference>
<dbReference type="InterPro" id="IPR032466">
    <property type="entry name" value="Metal_Hydrolase"/>
</dbReference>
<dbReference type="Proteomes" id="UP000193355">
    <property type="component" value="Unassembled WGS sequence"/>
</dbReference>
<dbReference type="InterPro" id="IPR011059">
    <property type="entry name" value="Metal-dep_hydrolase_composite"/>
</dbReference>
<dbReference type="SUPFAM" id="SSF51338">
    <property type="entry name" value="Composite domain of metallo-dependent hydrolases"/>
    <property type="match status" value="1"/>
</dbReference>
<evidence type="ECO:0000259" key="1">
    <source>
        <dbReference type="Pfam" id="PF01979"/>
    </source>
</evidence>
<dbReference type="PANTHER" id="PTHR43135:SF3">
    <property type="entry name" value="ALPHA-D-RIBOSE 1-METHYLPHOSPHONATE 5-TRIPHOSPHATE DIPHOSPHATASE"/>
    <property type="match status" value="1"/>
</dbReference>
<evidence type="ECO:0000313" key="2">
    <source>
        <dbReference type="EMBL" id="SMG23642.1"/>
    </source>
</evidence>
<accession>A0A1X7J8C2</accession>
<dbReference type="STRING" id="561720.SAMN06275492_10956"/>
<sequence length="386" mass="41283">MIKAIINATVVTVSGEELSGATVILKDGKIHSVGAVEIPNGAEVIDGRGKFLSPGLVDAHTHLGVSTEGAPAEFYDHNDKSASVLPELRIVDSLYPGDPGFEDARMGGVTTVQTLPGSADVVGGTGVIIKTVGNVADKMVIVAPSSMKAALGENPIRVFQGKSGLPSTRMGCAACLRKALSDAQSYVAERTEKEKEGKFFKRDLAMEQMALVVEGKIPLSVHAHRADDICTAIRVAEEFKVPYTIEHCTEGHLIEEFLAEKSVKAAIGPLNTSRRKMELVNRSWELPVALERQGIHFCIITDHPVIPISDLILETALAVKAGLGAKTAMRAITLSAAEHLGIGHRVGSIDEGKDGDLVLWSGHPLDFDSHVEMTFIDGELVYKRDI</sequence>
<dbReference type="Gene3D" id="3.20.20.140">
    <property type="entry name" value="Metal-dependent hydrolases"/>
    <property type="match status" value="1"/>
</dbReference>
<dbReference type="GO" id="GO:0016810">
    <property type="term" value="F:hydrolase activity, acting on carbon-nitrogen (but not peptide) bonds"/>
    <property type="evidence" value="ECO:0007669"/>
    <property type="project" value="InterPro"/>
</dbReference>
<reference evidence="3" key="1">
    <citation type="submission" date="2017-04" db="EMBL/GenBank/DDBJ databases">
        <authorList>
            <person name="Varghese N."/>
            <person name="Submissions S."/>
        </authorList>
    </citation>
    <scope>NUCLEOTIDE SEQUENCE [LARGE SCALE GENOMIC DNA]</scope>
    <source>
        <strain evidence="3">USBA 82</strain>
    </source>
</reference>